<evidence type="ECO:0000313" key="2">
    <source>
        <dbReference type="Proteomes" id="UP001165960"/>
    </source>
</evidence>
<accession>A0ACC2RGX7</accession>
<organism evidence="1 2">
    <name type="scientific">Entomophthora muscae</name>
    <dbReference type="NCBI Taxonomy" id="34485"/>
    <lineage>
        <taxon>Eukaryota</taxon>
        <taxon>Fungi</taxon>
        <taxon>Fungi incertae sedis</taxon>
        <taxon>Zoopagomycota</taxon>
        <taxon>Entomophthoromycotina</taxon>
        <taxon>Entomophthoromycetes</taxon>
        <taxon>Entomophthorales</taxon>
        <taxon>Entomophthoraceae</taxon>
        <taxon>Entomophthora</taxon>
    </lineage>
</organism>
<proteinExistence type="predicted"/>
<gene>
    <name evidence="1" type="ORF">DSO57_1027058</name>
</gene>
<reference evidence="1" key="1">
    <citation type="submission" date="2022-04" db="EMBL/GenBank/DDBJ databases">
        <title>Genome of the entomopathogenic fungus Entomophthora muscae.</title>
        <authorList>
            <person name="Elya C."/>
            <person name="Lovett B.R."/>
            <person name="Lee E."/>
            <person name="Macias A.M."/>
            <person name="Hajek A.E."/>
            <person name="De Bivort B.L."/>
            <person name="Kasson M.T."/>
            <person name="De Fine Licht H.H."/>
            <person name="Stajich J.E."/>
        </authorList>
    </citation>
    <scope>NUCLEOTIDE SEQUENCE</scope>
    <source>
        <strain evidence="1">Berkeley</strain>
    </source>
</reference>
<dbReference type="EMBL" id="QTSX02007262">
    <property type="protein sequence ID" value="KAJ9049210.1"/>
    <property type="molecule type" value="Genomic_DNA"/>
</dbReference>
<dbReference type="Proteomes" id="UP001165960">
    <property type="component" value="Unassembled WGS sequence"/>
</dbReference>
<name>A0ACC2RGX7_9FUNG</name>
<sequence length="260" mass="28622">MAKVTSQNPFDLLGEADFEGEVKAPKVQPKKVVAAPKPAATPAQRPKAQENRAPRENNRGPRPSVPAAEGDFQAAREPRQSATPKNKSHPKGRGNPRGRGRDYDRRSGTGRVETKDAESPTDEVEVNPEDNVKTLEEYYAELKAQKAQAEENAKQIRKANEGVDDSQWKGAVALKKEDEDFFAGKSSQSKARKQKEKAAKSFLEIEQKFNESNERRNERNDRRPARGGARGGRGGPRGPKNEVSRPVNLTDQSAFPSLGA</sequence>
<keyword evidence="2" id="KW-1185">Reference proteome</keyword>
<evidence type="ECO:0000313" key="1">
    <source>
        <dbReference type="EMBL" id="KAJ9049210.1"/>
    </source>
</evidence>
<protein>
    <submittedName>
        <fullName evidence="1">Uncharacterized protein</fullName>
    </submittedName>
</protein>
<comment type="caution">
    <text evidence="1">The sequence shown here is derived from an EMBL/GenBank/DDBJ whole genome shotgun (WGS) entry which is preliminary data.</text>
</comment>